<evidence type="ECO:0000313" key="1">
    <source>
        <dbReference type="EMBL" id="KAK1731762.1"/>
    </source>
</evidence>
<dbReference type="EMBL" id="JAHMHS010000001">
    <property type="protein sequence ID" value="KAK1731762.1"/>
    <property type="molecule type" value="Genomic_DNA"/>
</dbReference>
<sequence>MVLHTSRYFFPRVGDYCRFRALLLLSLVAPKLSGCISVVPQSSQTTNVIWEALDFSVALQNPAAGLATHNSSIAKDLGLRACPHRSYSQSLLSNAREGIWFQQLLPIILGYSRHTGIAKRRDDLLSNFRAYTHYLALKPNYSG</sequence>
<reference evidence="1" key="1">
    <citation type="submission" date="2021-12" db="EMBL/GenBank/DDBJ databases">
        <title>Comparative genomics, transcriptomics and evolutionary studies reveal genomic signatures of adaptation to plant cell wall in hemibiotrophic fungi.</title>
        <authorList>
            <consortium name="DOE Joint Genome Institute"/>
            <person name="Baroncelli R."/>
            <person name="Diaz J.F."/>
            <person name="Benocci T."/>
            <person name="Peng M."/>
            <person name="Battaglia E."/>
            <person name="Haridas S."/>
            <person name="Andreopoulos W."/>
            <person name="Labutti K."/>
            <person name="Pangilinan J."/>
            <person name="Floch G.L."/>
            <person name="Makela M.R."/>
            <person name="Henrissat B."/>
            <person name="Grigoriev I.V."/>
            <person name="Crouch J.A."/>
            <person name="De Vries R.P."/>
            <person name="Sukno S.A."/>
            <person name="Thon M.R."/>
        </authorList>
    </citation>
    <scope>NUCLEOTIDE SEQUENCE</scope>
    <source>
        <strain evidence="1">CBS 112980</strain>
    </source>
</reference>
<gene>
    <name evidence="1" type="ORF">BDZ83DRAFT_3645</name>
</gene>
<dbReference type="RefSeq" id="XP_060371817.1">
    <property type="nucleotide sequence ID" value="XM_060502604.1"/>
</dbReference>
<comment type="caution">
    <text evidence="1">The sequence shown here is derived from an EMBL/GenBank/DDBJ whole genome shotgun (WGS) entry which is preliminary data.</text>
</comment>
<keyword evidence="2" id="KW-1185">Reference proteome</keyword>
<dbReference type="AlphaFoldDB" id="A0AAD8XQC5"/>
<name>A0AAD8XQC5_GLOAC</name>
<accession>A0AAD8XQC5</accession>
<dbReference type="Proteomes" id="UP001244207">
    <property type="component" value="Unassembled WGS sequence"/>
</dbReference>
<proteinExistence type="predicted"/>
<dbReference type="GeneID" id="85386503"/>
<protein>
    <submittedName>
        <fullName evidence="1">Uncharacterized protein</fullName>
    </submittedName>
</protein>
<organism evidence="1 2">
    <name type="scientific">Glomerella acutata</name>
    <name type="common">Colletotrichum acutatum</name>
    <dbReference type="NCBI Taxonomy" id="27357"/>
    <lineage>
        <taxon>Eukaryota</taxon>
        <taxon>Fungi</taxon>
        <taxon>Dikarya</taxon>
        <taxon>Ascomycota</taxon>
        <taxon>Pezizomycotina</taxon>
        <taxon>Sordariomycetes</taxon>
        <taxon>Hypocreomycetidae</taxon>
        <taxon>Glomerellales</taxon>
        <taxon>Glomerellaceae</taxon>
        <taxon>Colletotrichum</taxon>
        <taxon>Colletotrichum acutatum species complex</taxon>
    </lineage>
</organism>
<evidence type="ECO:0000313" key="2">
    <source>
        <dbReference type="Proteomes" id="UP001244207"/>
    </source>
</evidence>